<organism evidence="3 4">
    <name type="scientific">Gracilibacillus salinarum</name>
    <dbReference type="NCBI Taxonomy" id="2932255"/>
    <lineage>
        <taxon>Bacteria</taxon>
        <taxon>Bacillati</taxon>
        <taxon>Bacillota</taxon>
        <taxon>Bacilli</taxon>
        <taxon>Bacillales</taxon>
        <taxon>Bacillaceae</taxon>
        <taxon>Gracilibacillus</taxon>
    </lineage>
</organism>
<feature type="chain" id="PRO_5046761079" description="Bacterial Ig-like domain-containing protein" evidence="1">
    <location>
        <begin position="23"/>
        <end position="127"/>
    </location>
</feature>
<dbReference type="InterPro" id="IPR046878">
    <property type="entry name" value="Big_14"/>
</dbReference>
<keyword evidence="1" id="KW-0732">Signal</keyword>
<keyword evidence="4" id="KW-1185">Reference proteome</keyword>
<dbReference type="Pfam" id="PF20251">
    <property type="entry name" value="Big_14"/>
    <property type="match status" value="1"/>
</dbReference>
<evidence type="ECO:0000256" key="1">
    <source>
        <dbReference type="SAM" id="SignalP"/>
    </source>
</evidence>
<evidence type="ECO:0000259" key="2">
    <source>
        <dbReference type="Pfam" id="PF20251"/>
    </source>
</evidence>
<dbReference type="PROSITE" id="PS51257">
    <property type="entry name" value="PROKAR_LIPOPROTEIN"/>
    <property type="match status" value="1"/>
</dbReference>
<feature type="domain" description="Bacterial Ig-like" evidence="2">
    <location>
        <begin position="38"/>
        <end position="113"/>
    </location>
</feature>
<evidence type="ECO:0000313" key="3">
    <source>
        <dbReference type="EMBL" id="UOQ84418.1"/>
    </source>
</evidence>
<protein>
    <recommendedName>
        <fullName evidence="2">Bacterial Ig-like domain-containing protein</fullName>
    </recommendedName>
</protein>
<evidence type="ECO:0000313" key="4">
    <source>
        <dbReference type="Proteomes" id="UP000831537"/>
    </source>
</evidence>
<dbReference type="RefSeq" id="WP_244742133.1">
    <property type="nucleotide sequence ID" value="NZ_CP095071.1"/>
</dbReference>
<name>A0ABY4GJ80_9BACI</name>
<dbReference type="EMBL" id="CP095071">
    <property type="protein sequence ID" value="UOQ84418.1"/>
    <property type="molecule type" value="Genomic_DNA"/>
</dbReference>
<accession>A0ABY4GJ80</accession>
<dbReference type="Proteomes" id="UP000831537">
    <property type="component" value="Chromosome"/>
</dbReference>
<reference evidence="3 4" key="1">
    <citation type="submission" date="2022-04" db="EMBL/GenBank/DDBJ databases">
        <title>Gracilibacillus sp. isolated from saltern.</title>
        <authorList>
            <person name="Won M."/>
            <person name="Lee C.-M."/>
            <person name="Woen H.-Y."/>
            <person name="Kwon S.-W."/>
        </authorList>
    </citation>
    <scope>NUCLEOTIDE SEQUENCE [LARGE SCALE GENOMIC DNA]</scope>
    <source>
        <strain evidence="3 4">SSPM10-3</strain>
    </source>
</reference>
<gene>
    <name evidence="3" type="ORF">MUN87_17235</name>
</gene>
<sequence length="127" mass="14436">MILKNSLGTLCLLLLLAGCNHGLTENLSTSEYGELKKNNAVKMTVAQNKYTSNQKEISFKILNNSDSSITFGAPYQLETYVNDAWYKIPFKNNQDWMMIGIVLQPNESYEQRLINLILNCLLVNIEL</sequence>
<proteinExistence type="predicted"/>
<feature type="signal peptide" evidence="1">
    <location>
        <begin position="1"/>
        <end position="22"/>
    </location>
</feature>